<dbReference type="Proteomes" id="UP001383192">
    <property type="component" value="Unassembled WGS sequence"/>
</dbReference>
<keyword evidence="3" id="KW-1185">Reference proteome</keyword>
<gene>
    <name evidence="2" type="ORF">VNI00_009583</name>
</gene>
<reference evidence="2 3" key="1">
    <citation type="submission" date="2024-01" db="EMBL/GenBank/DDBJ databases">
        <title>A draft genome for a cacao thread blight-causing isolate of Paramarasmius palmivorus.</title>
        <authorList>
            <person name="Baruah I.K."/>
            <person name="Bukari Y."/>
            <person name="Amoako-Attah I."/>
            <person name="Meinhardt L.W."/>
            <person name="Bailey B.A."/>
            <person name="Cohen S.P."/>
        </authorList>
    </citation>
    <scope>NUCLEOTIDE SEQUENCE [LARGE SCALE GENOMIC DNA]</scope>
    <source>
        <strain evidence="2 3">GH-12</strain>
    </source>
</reference>
<feature type="compositionally biased region" description="Polar residues" evidence="1">
    <location>
        <begin position="23"/>
        <end position="34"/>
    </location>
</feature>
<proteinExistence type="predicted"/>
<dbReference type="EMBL" id="JAYKXP010000036">
    <property type="protein sequence ID" value="KAK7040677.1"/>
    <property type="molecule type" value="Genomic_DNA"/>
</dbReference>
<comment type="caution">
    <text evidence="2">The sequence shown here is derived from an EMBL/GenBank/DDBJ whole genome shotgun (WGS) entry which is preliminary data.</text>
</comment>
<sequence length="326" mass="36891">MSLRKSSSRLNNKVIIRSGGRSGLSTREVQNVTKTQEDRFQARRKQERMLATMSFEQREEYEESNDTQSSGVGPSQPTSQLSGPELDTSAIPNDSGPLSDDVASDDGMDVDDPEYTELPLGEEGVTLSHAGGEYFFNQMVDDMLEHHPQTMTLNETLLRHGYIGASATRPNLAFPLSLLEIYRQVHRVCPRFSIDGLSKVLQYLHGMARETYLEDQLRIAYDEYLAILREVNNLSLGALERQSEASQIMRICPPCTYRVKNEAPLVPSILLAMDGNNSLKQVDPKYRSGQPREDDRELVDHRWLEEDFVDQFKDEVKKVMGPGPYT</sequence>
<feature type="compositionally biased region" description="Acidic residues" evidence="1">
    <location>
        <begin position="102"/>
        <end position="115"/>
    </location>
</feature>
<evidence type="ECO:0000313" key="3">
    <source>
        <dbReference type="Proteomes" id="UP001383192"/>
    </source>
</evidence>
<name>A0AAW0CNW9_9AGAR</name>
<feature type="compositionally biased region" description="Polar residues" evidence="1">
    <location>
        <begin position="1"/>
        <end position="11"/>
    </location>
</feature>
<feature type="region of interest" description="Disordered" evidence="1">
    <location>
        <begin position="1"/>
        <end position="44"/>
    </location>
</feature>
<protein>
    <submittedName>
        <fullName evidence="2">Uncharacterized protein</fullName>
    </submittedName>
</protein>
<accession>A0AAW0CNW9</accession>
<dbReference type="AlphaFoldDB" id="A0AAW0CNW9"/>
<feature type="compositionally biased region" description="Polar residues" evidence="1">
    <location>
        <begin position="66"/>
        <end position="82"/>
    </location>
</feature>
<organism evidence="2 3">
    <name type="scientific">Paramarasmius palmivorus</name>
    <dbReference type="NCBI Taxonomy" id="297713"/>
    <lineage>
        <taxon>Eukaryota</taxon>
        <taxon>Fungi</taxon>
        <taxon>Dikarya</taxon>
        <taxon>Basidiomycota</taxon>
        <taxon>Agaricomycotina</taxon>
        <taxon>Agaricomycetes</taxon>
        <taxon>Agaricomycetidae</taxon>
        <taxon>Agaricales</taxon>
        <taxon>Marasmiineae</taxon>
        <taxon>Marasmiaceae</taxon>
        <taxon>Paramarasmius</taxon>
    </lineage>
</organism>
<feature type="region of interest" description="Disordered" evidence="1">
    <location>
        <begin position="56"/>
        <end position="117"/>
    </location>
</feature>
<evidence type="ECO:0000256" key="1">
    <source>
        <dbReference type="SAM" id="MobiDB-lite"/>
    </source>
</evidence>
<evidence type="ECO:0000313" key="2">
    <source>
        <dbReference type="EMBL" id="KAK7040677.1"/>
    </source>
</evidence>